<dbReference type="PANTHER" id="PTHR45932:SF27">
    <property type="entry name" value="PATELLIN-2"/>
    <property type="match status" value="1"/>
</dbReference>
<evidence type="ECO:0000256" key="1">
    <source>
        <dbReference type="ARBA" id="ARBA00004496"/>
    </source>
</evidence>
<dbReference type="InterPro" id="IPR056794">
    <property type="entry name" value="PATL1-6_C_GOLD"/>
</dbReference>
<dbReference type="Pfam" id="PF25099">
    <property type="entry name" value="GOLD_PATL1_C"/>
    <property type="match status" value="1"/>
</dbReference>
<feature type="region of interest" description="Disordered" evidence="7">
    <location>
        <begin position="116"/>
        <end position="217"/>
    </location>
</feature>
<dbReference type="PROSITE" id="PS50866">
    <property type="entry name" value="GOLD"/>
    <property type="match status" value="1"/>
</dbReference>
<dbReference type="InterPro" id="IPR044834">
    <property type="entry name" value="PATL"/>
</dbReference>
<dbReference type="OrthoDB" id="75724at2759"/>
<proteinExistence type="inferred from homology"/>
<evidence type="ECO:0000313" key="11">
    <source>
        <dbReference type="Proteomes" id="UP000886885"/>
    </source>
</evidence>
<keyword evidence="4" id="KW-0132">Cell division</keyword>
<feature type="compositionally biased region" description="Basic and acidic residues" evidence="7">
    <location>
        <begin position="132"/>
        <end position="171"/>
    </location>
</feature>
<organism evidence="10 11">
    <name type="scientific">Populus tomentosa</name>
    <name type="common">Chinese white poplar</name>
    <dbReference type="NCBI Taxonomy" id="118781"/>
    <lineage>
        <taxon>Eukaryota</taxon>
        <taxon>Viridiplantae</taxon>
        <taxon>Streptophyta</taxon>
        <taxon>Embryophyta</taxon>
        <taxon>Tracheophyta</taxon>
        <taxon>Spermatophyta</taxon>
        <taxon>Magnoliopsida</taxon>
        <taxon>eudicotyledons</taxon>
        <taxon>Gunneridae</taxon>
        <taxon>Pentapetalae</taxon>
        <taxon>rosids</taxon>
        <taxon>fabids</taxon>
        <taxon>Malpighiales</taxon>
        <taxon>Salicaceae</taxon>
        <taxon>Saliceae</taxon>
        <taxon>Populus</taxon>
    </lineage>
</organism>
<keyword evidence="6" id="KW-0131">Cell cycle</keyword>
<dbReference type="Proteomes" id="UP000886885">
    <property type="component" value="Chromosome 13D"/>
</dbReference>
<evidence type="ECO:0000256" key="6">
    <source>
        <dbReference type="ARBA" id="ARBA00023306"/>
    </source>
</evidence>
<feature type="compositionally biased region" description="Basic and acidic residues" evidence="7">
    <location>
        <begin position="26"/>
        <end position="37"/>
    </location>
</feature>
<evidence type="ECO:0000256" key="5">
    <source>
        <dbReference type="ARBA" id="ARBA00023121"/>
    </source>
</evidence>
<feature type="region of interest" description="Disordered" evidence="7">
    <location>
        <begin position="1"/>
        <end position="51"/>
    </location>
</feature>
<comment type="caution">
    <text evidence="10">The sequence shown here is derived from an EMBL/GenBank/DDBJ whole genome shotgun (WGS) entry which is preliminary data.</text>
</comment>
<evidence type="ECO:0008006" key="12">
    <source>
        <dbReference type="Google" id="ProtNLM"/>
    </source>
</evidence>
<accession>A0A8X7YI00</accession>
<gene>
    <name evidence="10" type="ORF">POTOM_045578</name>
</gene>
<dbReference type="GO" id="GO:0051301">
    <property type="term" value="P:cell division"/>
    <property type="evidence" value="ECO:0007669"/>
    <property type="project" value="UniProtKB-KW"/>
</dbReference>
<evidence type="ECO:0000259" key="8">
    <source>
        <dbReference type="PROSITE" id="PS50191"/>
    </source>
</evidence>
<feature type="compositionally biased region" description="Basic and acidic residues" evidence="7">
    <location>
        <begin position="186"/>
        <end position="211"/>
    </location>
</feature>
<dbReference type="GO" id="GO:0005737">
    <property type="term" value="C:cytoplasm"/>
    <property type="evidence" value="ECO:0007669"/>
    <property type="project" value="UniProtKB-SubCell"/>
</dbReference>
<dbReference type="CDD" id="cd00170">
    <property type="entry name" value="SEC14"/>
    <property type="match status" value="1"/>
</dbReference>
<feature type="compositionally biased region" description="Pro residues" evidence="7">
    <location>
        <begin position="39"/>
        <end position="49"/>
    </location>
</feature>
<dbReference type="AlphaFoldDB" id="A0A8X7YI00"/>
<feature type="compositionally biased region" description="Low complexity" evidence="7">
    <location>
        <begin position="251"/>
        <end position="270"/>
    </location>
</feature>
<evidence type="ECO:0000256" key="4">
    <source>
        <dbReference type="ARBA" id="ARBA00022618"/>
    </source>
</evidence>
<keyword evidence="5" id="KW-0446">Lipid-binding</keyword>
<keyword evidence="11" id="KW-1185">Reference proteome</keyword>
<feature type="region of interest" description="Disordered" evidence="7">
    <location>
        <begin position="251"/>
        <end position="289"/>
    </location>
</feature>
<dbReference type="Pfam" id="PF03765">
    <property type="entry name" value="CRAL_TRIO_N"/>
    <property type="match status" value="1"/>
</dbReference>
<evidence type="ECO:0000256" key="3">
    <source>
        <dbReference type="ARBA" id="ARBA00022490"/>
    </source>
</evidence>
<name>A0A8X7YI00_POPTO</name>
<dbReference type="GO" id="GO:0008289">
    <property type="term" value="F:lipid binding"/>
    <property type="evidence" value="ECO:0007669"/>
    <property type="project" value="UniProtKB-KW"/>
</dbReference>
<evidence type="ECO:0000313" key="10">
    <source>
        <dbReference type="EMBL" id="KAG6751061.1"/>
    </source>
</evidence>
<feature type="domain" description="GOLD" evidence="9">
    <location>
        <begin position="522"/>
        <end position="623"/>
    </location>
</feature>
<comment type="similarity">
    <text evidence="2">Belongs to the patellin family.</text>
</comment>
<evidence type="ECO:0000259" key="9">
    <source>
        <dbReference type="PROSITE" id="PS50866"/>
    </source>
</evidence>
<dbReference type="EMBL" id="JAAWWB010000026">
    <property type="protein sequence ID" value="KAG6751061.1"/>
    <property type="molecule type" value="Genomic_DNA"/>
</dbReference>
<dbReference type="InterPro" id="IPR001251">
    <property type="entry name" value="CRAL-TRIO_dom"/>
</dbReference>
<dbReference type="SMART" id="SM00516">
    <property type="entry name" value="SEC14"/>
    <property type="match status" value="1"/>
</dbReference>
<sequence>MAEETRKAATPEAQPSATTTEEVVVAEEKPAVIEKETPAPVPEPEPVAPEKPAVVEDAVAVVEGVVEEEKPKEETTGEVKITQSVSFKEETNVVGELPEAQKKALDDLKQLIQEALDKLEFTTPPPPPAAAAKEEDKPAETEKVEAKEAEKTEAPSTSEEPKTEEEPKATEAETEASTPPPPPPAVEEKVEVKEEKVEEKVEVKEEEKKAEPSAAAETVVVAATEVEKVAAVDEDGAKTVEAIEETIVSVSAPATEEAAPAAEPEASPAEGEPKKEEEATPDVPPPPPEEVFIWGIPLLGDERSDVILLKFLRARDFKVKDAFTMIKNTVKWRKEFGIDALLEEELGTELEKVVFTHGADKEGHPVCYNAYGAFQDKELYQNCFADEEKRAKFLKWRIQFLEKSIRKLDFSPSGICTIVQVSDLKNSPGPAKTGLRQATNQALSLLQDNYPEFVAKNVFINVPWWYLTFNKMISPFLTQRTKSKFVFAGPSKSAETLFKYIAPEEVPVQYGGLSRDGEFTVADCVTDVTIKPTSKHTVEFPVSEACILAWELRVLGWDVSYEAEFMPSAEDGYTVIVSKTRKVTSTDEPVISDTFKIGEPGKVVLTIHNQTSKKKKLLYRSKTKPISE</sequence>
<evidence type="ECO:0000256" key="7">
    <source>
        <dbReference type="SAM" id="MobiDB-lite"/>
    </source>
</evidence>
<comment type="subcellular location">
    <subcellularLocation>
        <location evidence="1">Cytoplasm</location>
    </subcellularLocation>
</comment>
<evidence type="ECO:0000256" key="2">
    <source>
        <dbReference type="ARBA" id="ARBA00007155"/>
    </source>
</evidence>
<dbReference type="SMART" id="SM01100">
    <property type="entry name" value="CRAL_TRIO_N"/>
    <property type="match status" value="1"/>
</dbReference>
<dbReference type="InterPro" id="IPR009038">
    <property type="entry name" value="GOLD_dom"/>
</dbReference>
<dbReference type="Pfam" id="PF00650">
    <property type="entry name" value="CRAL_TRIO"/>
    <property type="match status" value="1"/>
</dbReference>
<dbReference type="PROSITE" id="PS50191">
    <property type="entry name" value="CRAL_TRIO"/>
    <property type="match status" value="1"/>
</dbReference>
<feature type="domain" description="CRAL-TRIO" evidence="8">
    <location>
        <begin position="343"/>
        <end position="518"/>
    </location>
</feature>
<protein>
    <recommendedName>
        <fullName evidence="12">Sec14p-like phosphatidylinositol transfer family protein</fullName>
    </recommendedName>
</protein>
<reference evidence="10" key="1">
    <citation type="journal article" date="2020" name="bioRxiv">
        <title>Hybrid origin of Populus tomentosa Carr. identified through genome sequencing and phylogenomic analysis.</title>
        <authorList>
            <person name="An X."/>
            <person name="Gao K."/>
            <person name="Chen Z."/>
            <person name="Li J."/>
            <person name="Yang X."/>
            <person name="Yang X."/>
            <person name="Zhou J."/>
            <person name="Guo T."/>
            <person name="Zhao T."/>
            <person name="Huang S."/>
            <person name="Miao D."/>
            <person name="Khan W.U."/>
            <person name="Rao P."/>
            <person name="Ye M."/>
            <person name="Lei B."/>
            <person name="Liao W."/>
            <person name="Wang J."/>
            <person name="Ji L."/>
            <person name="Li Y."/>
            <person name="Guo B."/>
            <person name="Mustafa N.S."/>
            <person name="Li S."/>
            <person name="Yun Q."/>
            <person name="Keller S.R."/>
            <person name="Mao J."/>
            <person name="Zhang R."/>
            <person name="Strauss S.H."/>
        </authorList>
    </citation>
    <scope>NUCLEOTIDE SEQUENCE</scope>
    <source>
        <strain evidence="10">GM15</strain>
        <tissue evidence="10">Leaf</tissue>
    </source>
</reference>
<dbReference type="InterPro" id="IPR011074">
    <property type="entry name" value="CRAL/TRIO_N_dom"/>
</dbReference>
<keyword evidence="3" id="KW-0963">Cytoplasm</keyword>
<dbReference type="PANTHER" id="PTHR45932">
    <property type="entry name" value="PATELLIN-1"/>
    <property type="match status" value="1"/>
</dbReference>